<dbReference type="Gramene" id="mRNA:HanXRQr2_Chr06g0240481">
    <property type="protein sequence ID" value="mRNA:HanXRQr2_Chr06g0240481"/>
    <property type="gene ID" value="HanXRQr2_Chr06g0240481"/>
</dbReference>
<evidence type="ECO:0000313" key="3">
    <source>
        <dbReference type="Proteomes" id="UP000215914"/>
    </source>
</evidence>
<reference evidence="2" key="1">
    <citation type="journal article" date="2017" name="Nature">
        <title>The sunflower genome provides insights into oil metabolism, flowering and Asterid evolution.</title>
        <authorList>
            <person name="Badouin H."/>
            <person name="Gouzy J."/>
            <person name="Grassa C.J."/>
            <person name="Murat F."/>
            <person name="Staton S.E."/>
            <person name="Cottret L."/>
            <person name="Lelandais-Briere C."/>
            <person name="Owens G.L."/>
            <person name="Carrere S."/>
            <person name="Mayjonade B."/>
            <person name="Legrand L."/>
            <person name="Gill N."/>
            <person name="Kane N.C."/>
            <person name="Bowers J.E."/>
            <person name="Hubner S."/>
            <person name="Bellec A."/>
            <person name="Berard A."/>
            <person name="Berges H."/>
            <person name="Blanchet N."/>
            <person name="Boniface M.C."/>
            <person name="Brunel D."/>
            <person name="Catrice O."/>
            <person name="Chaidir N."/>
            <person name="Claudel C."/>
            <person name="Donnadieu C."/>
            <person name="Faraut T."/>
            <person name="Fievet G."/>
            <person name="Helmstetter N."/>
            <person name="King M."/>
            <person name="Knapp S.J."/>
            <person name="Lai Z."/>
            <person name="Le Paslier M.C."/>
            <person name="Lippi Y."/>
            <person name="Lorenzon L."/>
            <person name="Mandel J.R."/>
            <person name="Marage G."/>
            <person name="Marchand G."/>
            <person name="Marquand E."/>
            <person name="Bret-Mestries E."/>
            <person name="Morien E."/>
            <person name="Nambeesan S."/>
            <person name="Nguyen T."/>
            <person name="Pegot-Espagnet P."/>
            <person name="Pouilly N."/>
            <person name="Raftis F."/>
            <person name="Sallet E."/>
            <person name="Schiex T."/>
            <person name="Thomas J."/>
            <person name="Vandecasteele C."/>
            <person name="Vares D."/>
            <person name="Vear F."/>
            <person name="Vautrin S."/>
            <person name="Crespi M."/>
            <person name="Mangin B."/>
            <person name="Burke J.M."/>
            <person name="Salse J."/>
            <person name="Munos S."/>
            <person name="Vincourt P."/>
            <person name="Rieseberg L.H."/>
            <person name="Langlade N.B."/>
        </authorList>
    </citation>
    <scope>NUCLEOTIDE SEQUENCE</scope>
    <source>
        <tissue evidence="2">Leaves</tissue>
    </source>
</reference>
<protein>
    <submittedName>
        <fullName evidence="2">DNA topoisomerase, type IA, central region, subdomain 3</fullName>
    </submittedName>
</protein>
<proteinExistence type="predicted"/>
<keyword evidence="3" id="KW-1185">Reference proteome</keyword>
<evidence type="ECO:0000259" key="1">
    <source>
        <dbReference type="PROSITE" id="PS52039"/>
    </source>
</evidence>
<dbReference type="SUPFAM" id="SSF56712">
    <property type="entry name" value="Prokaryotic type I DNA topoisomerase"/>
    <property type="match status" value="1"/>
</dbReference>
<dbReference type="GO" id="GO:0003677">
    <property type="term" value="F:DNA binding"/>
    <property type="evidence" value="ECO:0007669"/>
    <property type="project" value="InterPro"/>
</dbReference>
<organism evidence="2 3">
    <name type="scientific">Helianthus annuus</name>
    <name type="common">Common sunflower</name>
    <dbReference type="NCBI Taxonomy" id="4232"/>
    <lineage>
        <taxon>Eukaryota</taxon>
        <taxon>Viridiplantae</taxon>
        <taxon>Streptophyta</taxon>
        <taxon>Embryophyta</taxon>
        <taxon>Tracheophyta</taxon>
        <taxon>Spermatophyta</taxon>
        <taxon>Magnoliopsida</taxon>
        <taxon>eudicotyledons</taxon>
        <taxon>Gunneridae</taxon>
        <taxon>Pentapetalae</taxon>
        <taxon>asterids</taxon>
        <taxon>campanulids</taxon>
        <taxon>Asterales</taxon>
        <taxon>Asteraceae</taxon>
        <taxon>Asteroideae</taxon>
        <taxon>Heliantheae alliance</taxon>
        <taxon>Heliantheae</taxon>
        <taxon>Helianthus</taxon>
    </lineage>
</organism>
<dbReference type="Gene3D" id="1.10.290.10">
    <property type="entry name" value="Topoisomerase I, domain 4"/>
    <property type="match status" value="1"/>
</dbReference>
<comment type="caution">
    <text evidence="2">The sequence shown here is derived from an EMBL/GenBank/DDBJ whole genome shotgun (WGS) entry which is preliminary data.</text>
</comment>
<evidence type="ECO:0000313" key="2">
    <source>
        <dbReference type="EMBL" id="KAF5800772.1"/>
    </source>
</evidence>
<dbReference type="InterPro" id="IPR013497">
    <property type="entry name" value="Topo_IA_cen"/>
</dbReference>
<dbReference type="AlphaFoldDB" id="A0A9K3IQ89"/>
<dbReference type="GO" id="GO:0003916">
    <property type="term" value="F:DNA topoisomerase activity"/>
    <property type="evidence" value="ECO:0007669"/>
    <property type="project" value="InterPro"/>
</dbReference>
<reference evidence="2" key="2">
    <citation type="submission" date="2020-06" db="EMBL/GenBank/DDBJ databases">
        <title>Helianthus annuus Genome sequencing and assembly Release 2.</title>
        <authorList>
            <person name="Gouzy J."/>
            <person name="Langlade N."/>
            <person name="Munos S."/>
        </authorList>
    </citation>
    <scope>NUCLEOTIDE SEQUENCE</scope>
    <source>
        <tissue evidence="2">Leaves</tissue>
    </source>
</reference>
<dbReference type="EMBL" id="MNCJ02000321">
    <property type="protein sequence ID" value="KAF5800772.1"/>
    <property type="molecule type" value="Genomic_DNA"/>
</dbReference>
<gene>
    <name evidence="2" type="ORF">HanXRQr2_Chr06g0240481</name>
</gene>
<dbReference type="GO" id="GO:0006265">
    <property type="term" value="P:DNA topological change"/>
    <property type="evidence" value="ECO:0007669"/>
    <property type="project" value="InterPro"/>
</dbReference>
<accession>A0A9K3IQ89</accession>
<dbReference type="Proteomes" id="UP000215914">
    <property type="component" value="Unassembled WGS sequence"/>
</dbReference>
<dbReference type="InterPro" id="IPR013826">
    <property type="entry name" value="Topo_IA_cen_sub3"/>
</dbReference>
<dbReference type="PROSITE" id="PS52039">
    <property type="entry name" value="TOPO_IA_2"/>
    <property type="match status" value="1"/>
</dbReference>
<feature type="domain" description="Topo IA-type catalytic" evidence="1">
    <location>
        <begin position="1"/>
        <end position="53"/>
    </location>
</feature>
<sequence>MNVERTMQVAQDLYEAGFISYPRTRDNVCEVEEFDIKVSIFFIKLNHHSFFVR</sequence>
<dbReference type="InterPro" id="IPR023405">
    <property type="entry name" value="Topo_IA_core_domain"/>
</dbReference>
<name>A0A9K3IQ89_HELAN</name>